<dbReference type="InterPro" id="IPR020904">
    <property type="entry name" value="Sc_DH/Rdtase_CS"/>
</dbReference>
<evidence type="ECO:0000256" key="1">
    <source>
        <dbReference type="ARBA" id="ARBA00006484"/>
    </source>
</evidence>
<keyword evidence="3" id="KW-0560">Oxidoreductase</keyword>
<organism evidence="5 6">
    <name type="scientific">Guyanagaster necrorhizus</name>
    <dbReference type="NCBI Taxonomy" id="856835"/>
    <lineage>
        <taxon>Eukaryota</taxon>
        <taxon>Fungi</taxon>
        <taxon>Dikarya</taxon>
        <taxon>Basidiomycota</taxon>
        <taxon>Agaricomycotina</taxon>
        <taxon>Agaricomycetes</taxon>
        <taxon>Agaricomycetidae</taxon>
        <taxon>Agaricales</taxon>
        <taxon>Marasmiineae</taxon>
        <taxon>Physalacriaceae</taxon>
        <taxon>Guyanagaster</taxon>
    </lineage>
</organism>
<dbReference type="PROSITE" id="PS00061">
    <property type="entry name" value="ADH_SHORT"/>
    <property type="match status" value="1"/>
</dbReference>
<dbReference type="PANTHER" id="PTHR43976:SF16">
    <property type="entry name" value="SHORT-CHAIN DEHYDROGENASE_REDUCTASE FAMILY PROTEIN"/>
    <property type="match status" value="1"/>
</dbReference>
<comment type="similarity">
    <text evidence="1 4">Belongs to the short-chain dehydrogenases/reductases (SDR) family.</text>
</comment>
<comment type="caution">
    <text evidence="5">The sequence shown here is derived from an EMBL/GenBank/DDBJ whole genome shotgun (WGS) entry which is preliminary data.</text>
</comment>
<evidence type="ECO:0000313" key="6">
    <source>
        <dbReference type="Proteomes" id="UP000812287"/>
    </source>
</evidence>
<gene>
    <name evidence="5" type="ORF">BT62DRAFT_981244</name>
</gene>
<evidence type="ECO:0000256" key="4">
    <source>
        <dbReference type="RuleBase" id="RU000363"/>
    </source>
</evidence>
<dbReference type="Proteomes" id="UP000812287">
    <property type="component" value="Unassembled WGS sequence"/>
</dbReference>
<dbReference type="AlphaFoldDB" id="A0A9P7VRE4"/>
<proteinExistence type="inferred from homology"/>
<dbReference type="GeneID" id="66111875"/>
<dbReference type="SUPFAM" id="SSF51735">
    <property type="entry name" value="NAD(P)-binding Rossmann-fold domains"/>
    <property type="match status" value="1"/>
</dbReference>
<sequence>MSTSQLVWVITGTSDLALAALERGEKVIAIVRARSLHLLADLKEKGAETLELDVTTPLDDLKKVADKAVGIYGRIDVLVNNAGYLLVGALPEETFNQFNTNVLGALNVTRAFLPHMRARRTGTFVWTGSIAGWLQDAPNAGLYTATKWALRGISETLHTEVSPLGLRSTCIDFGCFRTSFLGPDHRKPYVAKIDDYREMTEQVESALQVVNGKQLGDPKKSAQILLDVVRGEGVAQGKEFPKLLLMGSDRFEGVQDRIQGYLKL</sequence>
<accession>A0A9P7VRE4</accession>
<evidence type="ECO:0000256" key="3">
    <source>
        <dbReference type="ARBA" id="ARBA00023002"/>
    </source>
</evidence>
<evidence type="ECO:0000256" key="2">
    <source>
        <dbReference type="ARBA" id="ARBA00022857"/>
    </source>
</evidence>
<reference evidence="5" key="1">
    <citation type="submission" date="2020-11" db="EMBL/GenBank/DDBJ databases">
        <title>Adaptations for nitrogen fixation in a non-lichenized fungal sporocarp promotes dispersal by wood-feeding termites.</title>
        <authorList>
            <consortium name="DOE Joint Genome Institute"/>
            <person name="Koch R.A."/>
            <person name="Yoon G."/>
            <person name="Arayal U."/>
            <person name="Lail K."/>
            <person name="Amirebrahimi M."/>
            <person name="Labutti K."/>
            <person name="Lipzen A."/>
            <person name="Riley R."/>
            <person name="Barry K."/>
            <person name="Henrissat B."/>
            <person name="Grigoriev I.V."/>
            <person name="Herr J.R."/>
            <person name="Aime M.C."/>
        </authorList>
    </citation>
    <scope>NUCLEOTIDE SEQUENCE</scope>
    <source>
        <strain evidence="5">MCA 3950</strain>
    </source>
</reference>
<protein>
    <submittedName>
        <fullName evidence="5">NAD(P)-binding protein</fullName>
    </submittedName>
</protein>
<keyword evidence="2" id="KW-0521">NADP</keyword>
<dbReference type="PRINTS" id="PR00080">
    <property type="entry name" value="SDRFAMILY"/>
</dbReference>
<dbReference type="Pfam" id="PF00106">
    <property type="entry name" value="adh_short"/>
    <property type="match status" value="1"/>
</dbReference>
<evidence type="ECO:0000313" key="5">
    <source>
        <dbReference type="EMBL" id="KAG7445330.1"/>
    </source>
</evidence>
<name>A0A9P7VRE4_9AGAR</name>
<dbReference type="PRINTS" id="PR00081">
    <property type="entry name" value="GDHRDH"/>
</dbReference>
<dbReference type="InterPro" id="IPR002347">
    <property type="entry name" value="SDR_fam"/>
</dbReference>
<dbReference type="OrthoDB" id="1274115at2759"/>
<dbReference type="InterPro" id="IPR051911">
    <property type="entry name" value="SDR_oxidoreductase"/>
</dbReference>
<dbReference type="Gene3D" id="3.40.50.720">
    <property type="entry name" value="NAD(P)-binding Rossmann-like Domain"/>
    <property type="match status" value="1"/>
</dbReference>
<dbReference type="GO" id="GO:0016491">
    <property type="term" value="F:oxidoreductase activity"/>
    <property type="evidence" value="ECO:0007669"/>
    <property type="project" value="UniProtKB-KW"/>
</dbReference>
<keyword evidence="6" id="KW-1185">Reference proteome</keyword>
<dbReference type="EMBL" id="MU250537">
    <property type="protein sequence ID" value="KAG7445330.1"/>
    <property type="molecule type" value="Genomic_DNA"/>
</dbReference>
<dbReference type="InterPro" id="IPR036291">
    <property type="entry name" value="NAD(P)-bd_dom_sf"/>
</dbReference>
<dbReference type="RefSeq" id="XP_043038830.1">
    <property type="nucleotide sequence ID" value="XM_043189578.1"/>
</dbReference>
<dbReference type="PANTHER" id="PTHR43976">
    <property type="entry name" value="SHORT CHAIN DEHYDROGENASE"/>
    <property type="match status" value="1"/>
</dbReference>